<evidence type="ECO:0000256" key="3">
    <source>
        <dbReference type="ARBA" id="ARBA00023085"/>
    </source>
</evidence>
<dbReference type="PANTHER" id="PTHR31707">
    <property type="entry name" value="PECTINESTERASE"/>
    <property type="match status" value="1"/>
</dbReference>
<dbReference type="Pfam" id="PF01095">
    <property type="entry name" value="Pectinesterase"/>
    <property type="match status" value="1"/>
</dbReference>
<comment type="pathway">
    <text evidence="1">Glycan metabolism; pectin degradation; 2-dehydro-3-deoxy-D-gluconate from pectin: step 1/5.</text>
</comment>
<gene>
    <name evidence="5" type="primary">gb12741</name>
    <name evidence="5" type="ORF">PR202_gb12741</name>
</gene>
<dbReference type="EMBL" id="BQKI01000077">
    <property type="protein sequence ID" value="GJN24962.1"/>
    <property type="molecule type" value="Genomic_DNA"/>
</dbReference>
<evidence type="ECO:0000256" key="1">
    <source>
        <dbReference type="ARBA" id="ARBA00005184"/>
    </source>
</evidence>
<reference evidence="5" key="1">
    <citation type="journal article" date="2018" name="DNA Res.">
        <title>Multiple hybrid de novo genome assembly of finger millet, an orphan allotetraploid crop.</title>
        <authorList>
            <person name="Hatakeyama M."/>
            <person name="Aluri S."/>
            <person name="Balachadran M.T."/>
            <person name="Sivarajan S.R."/>
            <person name="Patrignani A."/>
            <person name="Gruter S."/>
            <person name="Poveda L."/>
            <person name="Shimizu-Inatsugi R."/>
            <person name="Baeten J."/>
            <person name="Francoijs K.J."/>
            <person name="Nataraja K.N."/>
            <person name="Reddy Y.A.N."/>
            <person name="Phadnis S."/>
            <person name="Ravikumar R.L."/>
            <person name="Schlapbach R."/>
            <person name="Sreeman S.M."/>
            <person name="Shimizu K.K."/>
        </authorList>
    </citation>
    <scope>NUCLEOTIDE SEQUENCE</scope>
</reference>
<evidence type="ECO:0000313" key="6">
    <source>
        <dbReference type="Proteomes" id="UP001054889"/>
    </source>
</evidence>
<evidence type="ECO:0000256" key="2">
    <source>
        <dbReference type="ARBA" id="ARBA00022801"/>
    </source>
</evidence>
<name>A0AAV5EQA1_ELECO</name>
<dbReference type="Proteomes" id="UP001054889">
    <property type="component" value="Unassembled WGS sequence"/>
</dbReference>
<dbReference type="GO" id="GO:0030599">
    <property type="term" value="F:pectinesterase activity"/>
    <property type="evidence" value="ECO:0007669"/>
    <property type="project" value="InterPro"/>
</dbReference>
<comment type="caution">
    <text evidence="5">The sequence shown here is derived from an EMBL/GenBank/DDBJ whole genome shotgun (WGS) entry which is preliminary data.</text>
</comment>
<dbReference type="Gene3D" id="2.160.20.10">
    <property type="entry name" value="Single-stranded right-handed beta-helix, Pectin lyase-like"/>
    <property type="match status" value="2"/>
</dbReference>
<evidence type="ECO:0000259" key="4">
    <source>
        <dbReference type="Pfam" id="PF01095"/>
    </source>
</evidence>
<feature type="domain" description="Pectinesterase catalytic" evidence="4">
    <location>
        <begin position="3"/>
        <end position="60"/>
    </location>
</feature>
<accession>A0AAV5EQA1</accession>
<reference evidence="5" key="2">
    <citation type="submission" date="2021-12" db="EMBL/GenBank/DDBJ databases">
        <title>Resequencing data analysis of finger millet.</title>
        <authorList>
            <person name="Hatakeyama M."/>
            <person name="Aluri S."/>
            <person name="Balachadran M.T."/>
            <person name="Sivarajan S.R."/>
            <person name="Poveda L."/>
            <person name="Shimizu-Inatsugi R."/>
            <person name="Schlapbach R."/>
            <person name="Sreeman S.M."/>
            <person name="Shimizu K.K."/>
        </authorList>
    </citation>
    <scope>NUCLEOTIDE SEQUENCE</scope>
</reference>
<keyword evidence="6" id="KW-1185">Reference proteome</keyword>
<dbReference type="GO" id="GO:0042545">
    <property type="term" value="P:cell wall modification"/>
    <property type="evidence" value="ECO:0007669"/>
    <property type="project" value="InterPro"/>
</dbReference>
<keyword evidence="3" id="KW-0063">Aspartyl esterase</keyword>
<dbReference type="AlphaFoldDB" id="A0AAV5EQA1"/>
<dbReference type="InterPro" id="IPR012334">
    <property type="entry name" value="Pectin_lyas_fold"/>
</dbReference>
<dbReference type="SUPFAM" id="SSF51126">
    <property type="entry name" value="Pectin lyase-like"/>
    <property type="match status" value="1"/>
</dbReference>
<protein>
    <recommendedName>
        <fullName evidence="4">Pectinesterase catalytic domain-containing protein</fullName>
    </recommendedName>
</protein>
<evidence type="ECO:0000313" key="5">
    <source>
        <dbReference type="EMBL" id="GJN24962.1"/>
    </source>
</evidence>
<proteinExistence type="predicted"/>
<dbReference type="InterPro" id="IPR011050">
    <property type="entry name" value="Pectin_lyase_fold/virulence"/>
</dbReference>
<keyword evidence="2" id="KW-0378">Hydrolase</keyword>
<organism evidence="5 6">
    <name type="scientific">Eleusine coracana subsp. coracana</name>
    <dbReference type="NCBI Taxonomy" id="191504"/>
    <lineage>
        <taxon>Eukaryota</taxon>
        <taxon>Viridiplantae</taxon>
        <taxon>Streptophyta</taxon>
        <taxon>Embryophyta</taxon>
        <taxon>Tracheophyta</taxon>
        <taxon>Spermatophyta</taxon>
        <taxon>Magnoliopsida</taxon>
        <taxon>Liliopsida</taxon>
        <taxon>Poales</taxon>
        <taxon>Poaceae</taxon>
        <taxon>PACMAD clade</taxon>
        <taxon>Chloridoideae</taxon>
        <taxon>Cynodonteae</taxon>
        <taxon>Eleusininae</taxon>
        <taxon>Eleusine</taxon>
    </lineage>
</organism>
<sequence>MGRYVIYVKEGVYEEYMTITKQMSNVTMYGGDDAQKAVIMGNKNFTDGLTTCFKTAMFNASNHQAVALLVQSDRSIFLNGRMDAFHDTLYAYCKSVVLLQLRHLLGHRFHLTCVAVVCWTRPGRRSGVTWHDRGESTQGL</sequence>
<dbReference type="InterPro" id="IPR000070">
    <property type="entry name" value="Pectinesterase_cat"/>
</dbReference>